<sequence>MSILDGKPIEMNTKLVLSASRMTDMPRFYPAKVAKIRNRLSIFSLSRHRIM</sequence>
<proteinExistence type="predicted"/>
<organism evidence="1 2">
    <name type="scientific">Pelotomaculum schinkii</name>
    <dbReference type="NCBI Taxonomy" id="78350"/>
    <lineage>
        <taxon>Bacteria</taxon>
        <taxon>Bacillati</taxon>
        <taxon>Bacillota</taxon>
        <taxon>Clostridia</taxon>
        <taxon>Eubacteriales</taxon>
        <taxon>Desulfotomaculaceae</taxon>
        <taxon>Pelotomaculum</taxon>
    </lineage>
</organism>
<evidence type="ECO:0000313" key="2">
    <source>
        <dbReference type="Proteomes" id="UP000298324"/>
    </source>
</evidence>
<evidence type="ECO:0000313" key="1">
    <source>
        <dbReference type="EMBL" id="TEB04830.1"/>
    </source>
</evidence>
<protein>
    <submittedName>
        <fullName evidence="1">Uncharacterized protein</fullName>
    </submittedName>
</protein>
<dbReference type="AlphaFoldDB" id="A0A4Y7R874"/>
<dbReference type="Proteomes" id="UP000298324">
    <property type="component" value="Unassembled WGS sequence"/>
</dbReference>
<dbReference type="EMBL" id="QFGA01000003">
    <property type="protein sequence ID" value="TEB04830.1"/>
    <property type="molecule type" value="Genomic_DNA"/>
</dbReference>
<reference evidence="1 2" key="1">
    <citation type="journal article" date="2018" name="Environ. Microbiol.">
        <title>Novel energy conservation strategies and behaviour of Pelotomaculum schinkii driving syntrophic propionate catabolism.</title>
        <authorList>
            <person name="Hidalgo-Ahumada C.A.P."/>
            <person name="Nobu M.K."/>
            <person name="Narihiro T."/>
            <person name="Tamaki H."/>
            <person name="Liu W.T."/>
            <person name="Kamagata Y."/>
            <person name="Stams A.J.M."/>
            <person name="Imachi H."/>
            <person name="Sousa D.Z."/>
        </authorList>
    </citation>
    <scope>NUCLEOTIDE SEQUENCE [LARGE SCALE GENOMIC DNA]</scope>
    <source>
        <strain evidence="1 2">HH</strain>
    </source>
</reference>
<keyword evidence="2" id="KW-1185">Reference proteome</keyword>
<name>A0A4Y7R874_9FIRM</name>
<gene>
    <name evidence="1" type="ORF">Psch_03592</name>
</gene>
<comment type="caution">
    <text evidence="1">The sequence shown here is derived from an EMBL/GenBank/DDBJ whole genome shotgun (WGS) entry which is preliminary data.</text>
</comment>
<accession>A0A4Y7R874</accession>